<keyword evidence="8" id="KW-0175">Coiled coil</keyword>
<dbReference type="SUPFAM" id="SSF90229">
    <property type="entry name" value="CCCH zinc finger"/>
    <property type="match status" value="1"/>
</dbReference>
<gene>
    <name evidence="12" type="ORF">SSLN_LOCUS12117</name>
</gene>
<feature type="region of interest" description="Disordered" evidence="9">
    <location>
        <begin position="402"/>
        <end position="478"/>
    </location>
</feature>
<dbReference type="Proteomes" id="UP000275846">
    <property type="component" value="Unassembled WGS sequence"/>
</dbReference>
<dbReference type="InterPro" id="IPR035979">
    <property type="entry name" value="RBD_domain_sf"/>
</dbReference>
<feature type="compositionally biased region" description="Polar residues" evidence="9">
    <location>
        <begin position="1085"/>
        <end position="1095"/>
    </location>
</feature>
<dbReference type="PROSITE" id="PS50103">
    <property type="entry name" value="ZF_C3H1"/>
    <property type="match status" value="1"/>
</dbReference>
<feature type="region of interest" description="Disordered" evidence="9">
    <location>
        <begin position="645"/>
        <end position="680"/>
    </location>
</feature>
<dbReference type="GO" id="GO:0005634">
    <property type="term" value="C:nucleus"/>
    <property type="evidence" value="ECO:0007669"/>
    <property type="project" value="TreeGrafter"/>
</dbReference>
<dbReference type="SUPFAM" id="SSF54928">
    <property type="entry name" value="RNA-binding domain, RBD"/>
    <property type="match status" value="1"/>
</dbReference>
<proteinExistence type="predicted"/>
<evidence type="ECO:0000256" key="4">
    <source>
        <dbReference type="ARBA" id="ARBA00022884"/>
    </source>
</evidence>
<evidence type="ECO:0000256" key="7">
    <source>
        <dbReference type="PROSITE-ProRule" id="PRU00723"/>
    </source>
</evidence>
<dbReference type="GO" id="GO:0008270">
    <property type="term" value="F:zinc ion binding"/>
    <property type="evidence" value="ECO:0007669"/>
    <property type="project" value="UniProtKB-KW"/>
</dbReference>
<dbReference type="PROSITE" id="PS50102">
    <property type="entry name" value="RRM"/>
    <property type="match status" value="1"/>
</dbReference>
<dbReference type="Pfam" id="PF01480">
    <property type="entry name" value="PWI"/>
    <property type="match status" value="1"/>
</dbReference>
<feature type="compositionally biased region" description="Polar residues" evidence="9">
    <location>
        <begin position="452"/>
        <end position="468"/>
    </location>
</feature>
<feature type="compositionally biased region" description="Basic residues" evidence="9">
    <location>
        <begin position="98"/>
        <end position="108"/>
    </location>
</feature>
<dbReference type="SMART" id="SM00356">
    <property type="entry name" value="ZnF_C3H1"/>
    <property type="match status" value="1"/>
</dbReference>
<keyword evidence="2 7" id="KW-0863">Zinc-finger</keyword>
<sequence>MLFDVDVLEKWLREKLAPLSIADPTPLSQYIIALVKKDKPEDELQAFCIEQLEVFLQKNTATFVEDMFATLKSHASMRTAESSRLVEDCNKAPLKSVPKPRKPHRSRGSHTPSPDPERSTAVGKTAQRSPNRRSRSPLEEIDKGKRQSHVDYKRHSNDDLHEYEDYSRNTKQRLLSHVVVSSDKSAVETSHRPHRTRQSPDRSPEHRERSVQRLERPDLDRTRAARTGNYDRDARTRKGGSPRLRSALEEPNEVPEKRRKRCRYFDEQGFCILGDRCKFEHGSNALVVPNPAATALLSTLPAATFIDTALASGACLLPRHSPPDATHELSSMVAIDSASVGVDFPNNLTQERKDELNNLVYNPTPICENTSRIPSLAGSSAPVDGQRTSTNGAYFGQNSNFFSQPQSRHRYPMSTGSGGGRFHGQQNEAQRSKNIIPVPLTTVPTGRDSAYQAEQDSTGGSSLKANPTSPAPPAYEPARPELSMVASSTGENTSGDVPAEYKPSPIARDSPMLCELPQTGATGFPSAVLVFKLPWRLNNLTSLHNHFTRFGTVINVETNFMGQNSQALVEFSSPAEAQAAYRSPEPILSNRFIRLSPWPTDNSRRGHFQQSRFHGNRRSGNFAGIGFSANKTSLLGDAHISKNRLPAKLRLGNTSNPKRPQNSAPKPFSQSTNRSRWRLERDENGSALFSDAEETDEELFDSPNDSFTNTCSIDASAVHSSRARRVSTNESDADDLHTPSDALLDENGSLGHYNSRKSKYSRYDPLDVGPSRRQQQALQKAQKDAIWEHKKALALRQHQAKVAALGKLRAARRQEEIERRSRFAQLSTELKAAIAELESLVSAPVAATTNGSAEEAANMSIRKRALMHTIKRVDKELTELKKSLVGGGHERSASESADEPAAVAAAAAKKSAVKQFLPDSLAAERLEKIEKVKQQILELESELQKNKDKPDVLTETRRKLTELKRKWYACFSFQLVDLETVRPSDLASLNATGLPIRGQTKLDKRPRSLYVTGHSVYDVEDLRQALSMNYLYTESFRPFIVNEQPVIEIAFRTRDFAEAAMRLFPQFHGRQLVMSFSPPDFLSTSALPTSDSSNKAVPPTPTSTGPAALDKENDNRNVHIELSAPVVDATVEEEFLSPGQGLSPSGGGAAETAAL</sequence>
<feature type="region of interest" description="Disordered" evidence="9">
    <location>
        <begin position="1085"/>
        <end position="1113"/>
    </location>
</feature>
<dbReference type="PANTHER" id="PTHR14398">
    <property type="entry name" value="RNA RECOGNITION RRM/RNP DOMAIN"/>
    <property type="match status" value="1"/>
</dbReference>
<dbReference type="OrthoDB" id="443401at2759"/>
<feature type="coiled-coil region" evidence="8">
    <location>
        <begin position="922"/>
        <end position="949"/>
    </location>
</feature>
<feature type="domain" description="C3H1-type" evidence="11">
    <location>
        <begin position="256"/>
        <end position="284"/>
    </location>
</feature>
<evidence type="ECO:0000256" key="8">
    <source>
        <dbReference type="SAM" id="Coils"/>
    </source>
</evidence>
<keyword evidence="4 6" id="KW-0694">RNA-binding</keyword>
<feature type="domain" description="RRM" evidence="10">
    <location>
        <begin position="526"/>
        <end position="600"/>
    </location>
</feature>
<keyword evidence="3 7" id="KW-0862">Zinc</keyword>
<evidence type="ECO:0000313" key="12">
    <source>
        <dbReference type="EMBL" id="VDL98502.1"/>
    </source>
</evidence>
<feature type="region of interest" description="Disordered" evidence="9">
    <location>
        <begin position="179"/>
        <end position="255"/>
    </location>
</feature>
<organism evidence="14">
    <name type="scientific">Schistocephalus solidus</name>
    <name type="common">Tapeworm</name>
    <dbReference type="NCBI Taxonomy" id="70667"/>
    <lineage>
        <taxon>Eukaryota</taxon>
        <taxon>Metazoa</taxon>
        <taxon>Spiralia</taxon>
        <taxon>Lophotrochozoa</taxon>
        <taxon>Platyhelminthes</taxon>
        <taxon>Cestoda</taxon>
        <taxon>Eucestoda</taxon>
        <taxon>Diphyllobothriidea</taxon>
        <taxon>Diphyllobothriidae</taxon>
        <taxon>Schistocephalus</taxon>
    </lineage>
</organism>
<protein>
    <submittedName>
        <fullName evidence="14">RNA-binding protein 27</fullName>
    </submittedName>
</protein>
<feature type="compositionally biased region" description="Basic and acidic residues" evidence="9">
    <location>
        <begin position="136"/>
        <end position="163"/>
    </location>
</feature>
<dbReference type="InterPro" id="IPR000571">
    <property type="entry name" value="Znf_CCCH"/>
</dbReference>
<dbReference type="CDD" id="cd12257">
    <property type="entry name" value="RRM1_RBM26_like"/>
    <property type="match status" value="1"/>
</dbReference>
<dbReference type="InterPro" id="IPR000504">
    <property type="entry name" value="RRM_dom"/>
</dbReference>
<dbReference type="InterPro" id="IPR036855">
    <property type="entry name" value="Znf_CCCH_sf"/>
</dbReference>
<keyword evidence="1 7" id="KW-0479">Metal-binding</keyword>
<dbReference type="InterPro" id="IPR045137">
    <property type="entry name" value="RBM26/27"/>
</dbReference>
<dbReference type="PANTHER" id="PTHR14398:SF0">
    <property type="entry name" value="ZINC FINGER PROTEIN SWM"/>
    <property type="match status" value="1"/>
</dbReference>
<evidence type="ECO:0000256" key="6">
    <source>
        <dbReference type="PROSITE-ProRule" id="PRU00176"/>
    </source>
</evidence>
<dbReference type="WBParaSite" id="SSLN_0001257201-mRNA-1">
    <property type="protein sequence ID" value="SSLN_0001257201-mRNA-1"/>
    <property type="gene ID" value="SSLN_0001257201"/>
</dbReference>
<comment type="function">
    <text evidence="5">May be involved in the turnover of nuclear polyadenylated (pA+) RNA.</text>
</comment>
<feature type="compositionally biased region" description="Basic and acidic residues" evidence="9">
    <location>
        <begin position="198"/>
        <end position="236"/>
    </location>
</feature>
<feature type="region of interest" description="Disordered" evidence="9">
    <location>
        <begin position="718"/>
        <end position="782"/>
    </location>
</feature>
<evidence type="ECO:0000256" key="9">
    <source>
        <dbReference type="SAM" id="MobiDB-lite"/>
    </source>
</evidence>
<feature type="region of interest" description="Disordered" evidence="9">
    <location>
        <begin position="79"/>
        <end position="163"/>
    </location>
</feature>
<reference evidence="14" key="1">
    <citation type="submission" date="2016-06" db="UniProtKB">
        <authorList>
            <consortium name="WormBaseParasite"/>
        </authorList>
    </citation>
    <scope>IDENTIFICATION</scope>
</reference>
<evidence type="ECO:0000256" key="2">
    <source>
        <dbReference type="ARBA" id="ARBA00022771"/>
    </source>
</evidence>
<name>A0A183T6L9_SCHSO</name>
<accession>A0A183T6L9</accession>
<dbReference type="Gene3D" id="1.20.1390.10">
    <property type="entry name" value="PWI domain"/>
    <property type="match status" value="1"/>
</dbReference>
<reference evidence="12 13" key="2">
    <citation type="submission" date="2018-11" db="EMBL/GenBank/DDBJ databases">
        <authorList>
            <consortium name="Pathogen Informatics"/>
        </authorList>
    </citation>
    <scope>NUCLEOTIDE SEQUENCE [LARGE SCALE GENOMIC DNA]</scope>
    <source>
        <strain evidence="12 13">NST_G2</strain>
    </source>
</reference>
<evidence type="ECO:0000313" key="14">
    <source>
        <dbReference type="WBParaSite" id="SSLN_0001257201-mRNA-1"/>
    </source>
</evidence>
<dbReference type="InterPro" id="IPR002483">
    <property type="entry name" value="PWI_dom"/>
</dbReference>
<dbReference type="GO" id="GO:0003723">
    <property type="term" value="F:RNA binding"/>
    <property type="evidence" value="ECO:0007669"/>
    <property type="project" value="UniProtKB-UniRule"/>
</dbReference>
<evidence type="ECO:0000256" key="3">
    <source>
        <dbReference type="ARBA" id="ARBA00022833"/>
    </source>
</evidence>
<evidence type="ECO:0000256" key="5">
    <source>
        <dbReference type="ARBA" id="ARBA00043866"/>
    </source>
</evidence>
<dbReference type="AlphaFoldDB" id="A0A183T6L9"/>
<dbReference type="Gene3D" id="3.30.70.330">
    <property type="match status" value="1"/>
</dbReference>
<feature type="region of interest" description="Disordered" evidence="9">
    <location>
        <begin position="599"/>
        <end position="619"/>
    </location>
</feature>
<feature type="region of interest" description="Disordered" evidence="9">
    <location>
        <begin position="1136"/>
        <end position="1155"/>
    </location>
</feature>
<feature type="compositionally biased region" description="Polar residues" evidence="9">
    <location>
        <begin position="652"/>
        <end position="674"/>
    </location>
</feature>
<keyword evidence="13" id="KW-1185">Reference proteome</keyword>
<feature type="zinc finger region" description="C3H1-type" evidence="7">
    <location>
        <begin position="256"/>
        <end position="284"/>
    </location>
</feature>
<evidence type="ECO:0000259" key="10">
    <source>
        <dbReference type="PROSITE" id="PS50102"/>
    </source>
</evidence>
<dbReference type="Pfam" id="PF00642">
    <property type="entry name" value="zf-CCCH"/>
    <property type="match status" value="1"/>
</dbReference>
<dbReference type="InterPro" id="IPR012677">
    <property type="entry name" value="Nucleotide-bd_a/b_plait_sf"/>
</dbReference>
<feature type="compositionally biased region" description="Polar residues" evidence="9">
    <location>
        <begin position="424"/>
        <end position="433"/>
    </location>
</feature>
<evidence type="ECO:0000313" key="13">
    <source>
        <dbReference type="Proteomes" id="UP000275846"/>
    </source>
</evidence>
<dbReference type="STRING" id="70667.A0A183T6L9"/>
<evidence type="ECO:0000259" key="11">
    <source>
        <dbReference type="PROSITE" id="PS50103"/>
    </source>
</evidence>
<dbReference type="EMBL" id="UYSU01037036">
    <property type="protein sequence ID" value="VDL98502.1"/>
    <property type="molecule type" value="Genomic_DNA"/>
</dbReference>
<evidence type="ECO:0000256" key="1">
    <source>
        <dbReference type="ARBA" id="ARBA00022723"/>
    </source>
</evidence>